<evidence type="ECO:0000259" key="11">
    <source>
        <dbReference type="Pfam" id="PF01061"/>
    </source>
</evidence>
<feature type="transmembrane region" description="Helical" evidence="10">
    <location>
        <begin position="49"/>
        <end position="70"/>
    </location>
</feature>
<feature type="transmembrane region" description="Helical" evidence="10">
    <location>
        <begin position="192"/>
        <end position="210"/>
    </location>
</feature>
<comment type="caution">
    <text evidence="12">The sequence shown here is derived from an EMBL/GenBank/DDBJ whole genome shotgun (WGS) entry which is preliminary data.</text>
</comment>
<feature type="transmembrane region" description="Helical" evidence="10">
    <location>
        <begin position="82"/>
        <end position="108"/>
    </location>
</feature>
<evidence type="ECO:0000313" key="12">
    <source>
        <dbReference type="EMBL" id="PHP26785.1"/>
    </source>
</evidence>
<gene>
    <name evidence="12" type="ORF">CJ301_14380</name>
</gene>
<dbReference type="AlphaFoldDB" id="A0A2G1MDH1"/>
<evidence type="ECO:0000256" key="1">
    <source>
        <dbReference type="ARBA" id="ARBA00004651"/>
    </source>
</evidence>
<evidence type="ECO:0000256" key="5">
    <source>
        <dbReference type="ARBA" id="ARBA00022597"/>
    </source>
</evidence>
<organism evidence="12 13">
    <name type="scientific">Limimaricola cinnabarinus</name>
    <dbReference type="NCBI Taxonomy" id="1125964"/>
    <lineage>
        <taxon>Bacteria</taxon>
        <taxon>Pseudomonadati</taxon>
        <taxon>Pseudomonadota</taxon>
        <taxon>Alphaproteobacteria</taxon>
        <taxon>Rhodobacterales</taxon>
        <taxon>Paracoccaceae</taxon>
        <taxon>Limimaricola</taxon>
    </lineage>
</organism>
<keyword evidence="7 10" id="KW-1133">Transmembrane helix</keyword>
<feature type="transmembrane region" description="Helical" evidence="10">
    <location>
        <begin position="243"/>
        <end position="266"/>
    </location>
</feature>
<sequence>MPDSREQGLTHPVTQTLPGLKPPRFQALRTIAALTLREMSSTYGRSPGGYVWAVLQPVAAIMVLALAFSLVLRAPSLGNSFILFYATGYLPFTLYGAMAGKLAAALRYSKPLLAYPRVTWIDAILSRLILNLLTNAMVLLIVIGGILWFTDARATLDPGPIMSGAGLAAAVGIGVGLMNCLLIGLYPLWGQVWAIVSRPLFLASGIFFIYEDMPSLVQDILWWNPILHAVGEMRRGFYATYEASYVSLSFGYGAAGMLTLFGLLFLRRYHKKVLEN</sequence>
<dbReference type="GO" id="GO:0140359">
    <property type="term" value="F:ABC-type transporter activity"/>
    <property type="evidence" value="ECO:0007669"/>
    <property type="project" value="InterPro"/>
</dbReference>
<comment type="subcellular location">
    <subcellularLocation>
        <location evidence="1">Cell membrane</location>
        <topology evidence="1">Multi-pass membrane protein</topology>
    </subcellularLocation>
</comment>
<evidence type="ECO:0000256" key="4">
    <source>
        <dbReference type="ARBA" id="ARBA00022475"/>
    </source>
</evidence>
<evidence type="ECO:0000256" key="10">
    <source>
        <dbReference type="SAM" id="Phobius"/>
    </source>
</evidence>
<feature type="transmembrane region" description="Helical" evidence="10">
    <location>
        <begin position="128"/>
        <end position="149"/>
    </location>
</feature>
<keyword evidence="4" id="KW-1003">Cell membrane</keyword>
<dbReference type="PANTHER" id="PTHR30413">
    <property type="entry name" value="INNER MEMBRANE TRANSPORT PERMEASE"/>
    <property type="match status" value="1"/>
</dbReference>
<evidence type="ECO:0000256" key="8">
    <source>
        <dbReference type="ARBA" id="ARBA00023047"/>
    </source>
</evidence>
<dbReference type="InterPro" id="IPR013525">
    <property type="entry name" value="ABC2_TM"/>
</dbReference>
<evidence type="ECO:0000256" key="3">
    <source>
        <dbReference type="ARBA" id="ARBA00022448"/>
    </source>
</evidence>
<evidence type="ECO:0000256" key="7">
    <source>
        <dbReference type="ARBA" id="ARBA00022989"/>
    </source>
</evidence>
<protein>
    <submittedName>
        <fullName evidence="12">Sugar ABC transporter permease</fullName>
    </submittedName>
</protein>
<dbReference type="GO" id="GO:0015920">
    <property type="term" value="P:lipopolysaccharide transport"/>
    <property type="evidence" value="ECO:0007669"/>
    <property type="project" value="TreeGrafter"/>
</dbReference>
<dbReference type="PRINTS" id="PR00164">
    <property type="entry name" value="ABC2TRNSPORT"/>
</dbReference>
<keyword evidence="13" id="KW-1185">Reference proteome</keyword>
<dbReference type="InterPro" id="IPR000412">
    <property type="entry name" value="ABC_2_transport"/>
</dbReference>
<evidence type="ECO:0000313" key="13">
    <source>
        <dbReference type="Proteomes" id="UP000221860"/>
    </source>
</evidence>
<proteinExistence type="inferred from homology"/>
<dbReference type="GO" id="GO:0043190">
    <property type="term" value="C:ATP-binding cassette (ABC) transporter complex"/>
    <property type="evidence" value="ECO:0007669"/>
    <property type="project" value="InterPro"/>
</dbReference>
<feature type="domain" description="ABC-2 type transporter transmembrane" evidence="11">
    <location>
        <begin position="31"/>
        <end position="237"/>
    </location>
</feature>
<keyword evidence="3" id="KW-0813">Transport</keyword>
<evidence type="ECO:0000256" key="9">
    <source>
        <dbReference type="ARBA" id="ARBA00023136"/>
    </source>
</evidence>
<evidence type="ECO:0000256" key="2">
    <source>
        <dbReference type="ARBA" id="ARBA00007783"/>
    </source>
</evidence>
<dbReference type="OrthoDB" id="8479094at2"/>
<keyword evidence="6 10" id="KW-0812">Transmembrane</keyword>
<feature type="transmembrane region" description="Helical" evidence="10">
    <location>
        <begin position="161"/>
        <end position="185"/>
    </location>
</feature>
<name>A0A2G1MDH1_9RHOB</name>
<keyword evidence="9 10" id="KW-0472">Membrane</keyword>
<dbReference type="EMBL" id="NQWH01000025">
    <property type="protein sequence ID" value="PHP26785.1"/>
    <property type="molecule type" value="Genomic_DNA"/>
</dbReference>
<dbReference type="GO" id="GO:0015774">
    <property type="term" value="P:polysaccharide transport"/>
    <property type="evidence" value="ECO:0007669"/>
    <property type="project" value="UniProtKB-KW"/>
</dbReference>
<dbReference type="PANTHER" id="PTHR30413:SF10">
    <property type="entry name" value="CAPSULE POLYSACCHARIDE EXPORT INNER-MEMBRANE PROTEIN CTRC"/>
    <property type="match status" value="1"/>
</dbReference>
<evidence type="ECO:0000256" key="6">
    <source>
        <dbReference type="ARBA" id="ARBA00022692"/>
    </source>
</evidence>
<comment type="similarity">
    <text evidence="2">Belongs to the ABC-2 integral membrane protein family.</text>
</comment>
<keyword evidence="5" id="KW-0762">Sugar transport</keyword>
<dbReference type="Pfam" id="PF01061">
    <property type="entry name" value="ABC2_membrane"/>
    <property type="match status" value="1"/>
</dbReference>
<reference evidence="12 13" key="1">
    <citation type="submission" date="2017-08" db="EMBL/GenBank/DDBJ databases">
        <title>Draft Genome Sequence of Loktanella cinnabarina Strain XM1, Isolated from Coastal Surface Water.</title>
        <authorList>
            <person name="Ma R."/>
            <person name="Wang J."/>
            <person name="Wang Q."/>
            <person name="Ma Z."/>
            <person name="Li J."/>
            <person name="Chen L."/>
        </authorList>
    </citation>
    <scope>NUCLEOTIDE SEQUENCE [LARGE SCALE GENOMIC DNA]</scope>
    <source>
        <strain evidence="12 13">XM1</strain>
    </source>
</reference>
<keyword evidence="8" id="KW-0625">Polysaccharide transport</keyword>
<accession>A0A2G1MDH1</accession>
<dbReference type="Proteomes" id="UP000221860">
    <property type="component" value="Unassembled WGS sequence"/>
</dbReference>